<feature type="domain" description="NrtR DNA-binding winged helix" evidence="1">
    <location>
        <begin position="147"/>
        <end position="205"/>
    </location>
</feature>
<protein>
    <submittedName>
        <fullName evidence="2">8-oxo-dGTP diphosphatase</fullName>
    </submittedName>
</protein>
<dbReference type="SUPFAM" id="SSF46785">
    <property type="entry name" value="Winged helix' DNA-binding domain"/>
    <property type="match status" value="1"/>
</dbReference>
<gene>
    <name evidence="2" type="ORF">EDC57_2483</name>
</gene>
<sequence length="216" mass="23312">MTDGIAGGTAAAPIAVAVLVVLFSVEDGALGVHLLPAGAGRWRLPGRRLAAEEDLEEAAAEVLAEVFGAEATHLEQLYTFGAAGRGDGVREVAVAYFALAPVGSAPARPGRRFAVDGLPPLAGDHAEVVALAVERLRAKIHYSTLGLRFLPRPFTLRELQEVFEAVLGEPLDKRNFRKRMLAIGCIEDTGRRVRQGNHRPARLYRARHGDRVEIVR</sequence>
<dbReference type="Pfam" id="PF21906">
    <property type="entry name" value="WHD_NrtR"/>
    <property type="match status" value="1"/>
</dbReference>
<proteinExistence type="predicted"/>
<dbReference type="Gene3D" id="3.90.79.10">
    <property type="entry name" value="Nucleoside Triphosphate Pyrophosphohydrolase"/>
    <property type="match status" value="1"/>
</dbReference>
<dbReference type="OrthoDB" id="542521at2"/>
<dbReference type="Gene3D" id="1.10.10.10">
    <property type="entry name" value="Winged helix-like DNA-binding domain superfamily/Winged helix DNA-binding domain"/>
    <property type="match status" value="1"/>
</dbReference>
<dbReference type="InterPro" id="IPR015797">
    <property type="entry name" value="NUDIX_hydrolase-like_dom_sf"/>
</dbReference>
<keyword evidence="3" id="KW-1185">Reference proteome</keyword>
<dbReference type="InterPro" id="IPR036390">
    <property type="entry name" value="WH_DNA-bd_sf"/>
</dbReference>
<evidence type="ECO:0000313" key="3">
    <source>
        <dbReference type="Proteomes" id="UP000276634"/>
    </source>
</evidence>
<evidence type="ECO:0000313" key="2">
    <source>
        <dbReference type="EMBL" id="ROR29805.1"/>
    </source>
</evidence>
<organism evidence="2 3">
    <name type="scientific">Inmirania thermothiophila</name>
    <dbReference type="NCBI Taxonomy" id="1750597"/>
    <lineage>
        <taxon>Bacteria</taxon>
        <taxon>Pseudomonadati</taxon>
        <taxon>Pseudomonadota</taxon>
        <taxon>Gammaproteobacteria</taxon>
        <taxon>Chromatiales</taxon>
        <taxon>Ectothiorhodospiraceae</taxon>
        <taxon>Inmirania</taxon>
    </lineage>
</organism>
<dbReference type="InterPro" id="IPR054105">
    <property type="entry name" value="WHD_NrtR"/>
</dbReference>
<dbReference type="SUPFAM" id="SSF55811">
    <property type="entry name" value="Nudix"/>
    <property type="match status" value="1"/>
</dbReference>
<dbReference type="Proteomes" id="UP000276634">
    <property type="component" value="Unassembled WGS sequence"/>
</dbReference>
<dbReference type="RefSeq" id="WP_123402190.1">
    <property type="nucleotide sequence ID" value="NZ_RJVI01000003.1"/>
</dbReference>
<evidence type="ECO:0000259" key="1">
    <source>
        <dbReference type="Pfam" id="PF21906"/>
    </source>
</evidence>
<accession>A0A3N1XT38</accession>
<name>A0A3N1XT38_9GAMM</name>
<dbReference type="InterPro" id="IPR036388">
    <property type="entry name" value="WH-like_DNA-bd_sf"/>
</dbReference>
<dbReference type="EMBL" id="RJVI01000003">
    <property type="protein sequence ID" value="ROR29805.1"/>
    <property type="molecule type" value="Genomic_DNA"/>
</dbReference>
<dbReference type="AlphaFoldDB" id="A0A3N1XT38"/>
<reference evidence="2 3" key="1">
    <citation type="submission" date="2018-11" db="EMBL/GenBank/DDBJ databases">
        <title>Genomic Encyclopedia of Type Strains, Phase IV (KMG-IV): sequencing the most valuable type-strain genomes for metagenomic binning, comparative biology and taxonomic classification.</title>
        <authorList>
            <person name="Goeker M."/>
        </authorList>
    </citation>
    <scope>NUCLEOTIDE SEQUENCE [LARGE SCALE GENOMIC DNA]</scope>
    <source>
        <strain evidence="2 3">DSM 100275</strain>
    </source>
</reference>
<comment type="caution">
    <text evidence="2">The sequence shown here is derived from an EMBL/GenBank/DDBJ whole genome shotgun (WGS) entry which is preliminary data.</text>
</comment>